<organism evidence="1">
    <name type="scientific">viral metagenome</name>
    <dbReference type="NCBI Taxonomy" id="1070528"/>
    <lineage>
        <taxon>unclassified sequences</taxon>
        <taxon>metagenomes</taxon>
        <taxon>organismal metagenomes</taxon>
    </lineage>
</organism>
<protein>
    <submittedName>
        <fullName evidence="1">Uncharacterized protein</fullName>
    </submittedName>
</protein>
<dbReference type="InterPro" id="IPR043930">
    <property type="entry name" value="DUF5754"/>
</dbReference>
<name>A0A6C0JY66_9ZZZZ</name>
<sequence length="100" mass="11820">MKLVSVTKSSRPKKKLMAIFLHKGKYTTVHFGGEGYNDYTKYYKQNKVLAEEMKRRYLIRHTSNENWNDVTSAGALSRWILWNKPTITASINDFKRKYNL</sequence>
<dbReference type="Pfam" id="PF19058">
    <property type="entry name" value="DUF5754"/>
    <property type="match status" value="1"/>
</dbReference>
<reference evidence="1" key="1">
    <citation type="journal article" date="2020" name="Nature">
        <title>Giant virus diversity and host interactions through global metagenomics.</title>
        <authorList>
            <person name="Schulz F."/>
            <person name="Roux S."/>
            <person name="Paez-Espino D."/>
            <person name="Jungbluth S."/>
            <person name="Walsh D.A."/>
            <person name="Denef V.J."/>
            <person name="McMahon K.D."/>
            <person name="Konstantinidis K.T."/>
            <person name="Eloe-Fadrosh E.A."/>
            <person name="Kyrpides N.C."/>
            <person name="Woyke T."/>
        </authorList>
    </citation>
    <scope>NUCLEOTIDE SEQUENCE</scope>
    <source>
        <strain evidence="1">GVMAG-S-1074260-58</strain>
    </source>
</reference>
<dbReference type="EMBL" id="MN740708">
    <property type="protein sequence ID" value="QHU09317.1"/>
    <property type="molecule type" value="Genomic_DNA"/>
</dbReference>
<dbReference type="AlphaFoldDB" id="A0A6C0JY66"/>
<accession>A0A6C0JY66</accession>
<proteinExistence type="predicted"/>
<evidence type="ECO:0000313" key="1">
    <source>
        <dbReference type="EMBL" id="QHU09317.1"/>
    </source>
</evidence>